<dbReference type="Gene3D" id="3.30.530.20">
    <property type="match status" value="1"/>
</dbReference>
<protein>
    <submittedName>
        <fullName evidence="3">Uncharacterized conserved protein YndB, AHSA1/START domain</fullName>
    </submittedName>
</protein>
<dbReference type="Pfam" id="PF08327">
    <property type="entry name" value="AHSA1"/>
    <property type="match status" value="1"/>
</dbReference>
<comment type="similarity">
    <text evidence="1">Belongs to the AHA1 family.</text>
</comment>
<reference evidence="3 4" key="1">
    <citation type="submission" date="2017-06" db="EMBL/GenBank/DDBJ databases">
        <authorList>
            <person name="Kim H.J."/>
            <person name="Triplett B.A."/>
        </authorList>
    </citation>
    <scope>NUCLEOTIDE SEQUENCE [LARGE SCALE GENOMIC DNA]</scope>
    <source>
        <strain evidence="3 4">DSM 44272</strain>
    </source>
</reference>
<dbReference type="RefSeq" id="WP_089335578.1">
    <property type="nucleotide sequence ID" value="NZ_FZNO01000004.1"/>
</dbReference>
<dbReference type="InterPro" id="IPR013538">
    <property type="entry name" value="ASHA1/2-like_C"/>
</dbReference>
<dbReference type="SUPFAM" id="SSF55961">
    <property type="entry name" value="Bet v1-like"/>
    <property type="match status" value="1"/>
</dbReference>
<dbReference type="InterPro" id="IPR023393">
    <property type="entry name" value="START-like_dom_sf"/>
</dbReference>
<evidence type="ECO:0000313" key="4">
    <source>
        <dbReference type="Proteomes" id="UP000198403"/>
    </source>
</evidence>
<feature type="domain" description="Activator of Hsp90 ATPase homologue 1/2-like C-terminal" evidence="2">
    <location>
        <begin position="31"/>
        <end position="145"/>
    </location>
</feature>
<evidence type="ECO:0000259" key="2">
    <source>
        <dbReference type="Pfam" id="PF08327"/>
    </source>
</evidence>
<accession>A0A238VS50</accession>
<dbReference type="AlphaFoldDB" id="A0A238VS50"/>
<organism evidence="3 4">
    <name type="scientific">Blastococcus mobilis</name>
    <dbReference type="NCBI Taxonomy" id="1938746"/>
    <lineage>
        <taxon>Bacteria</taxon>
        <taxon>Bacillati</taxon>
        <taxon>Actinomycetota</taxon>
        <taxon>Actinomycetes</taxon>
        <taxon>Geodermatophilales</taxon>
        <taxon>Geodermatophilaceae</taxon>
        <taxon>Blastococcus</taxon>
    </lineage>
</organism>
<evidence type="ECO:0000256" key="1">
    <source>
        <dbReference type="ARBA" id="ARBA00006817"/>
    </source>
</evidence>
<proteinExistence type="inferred from homology"/>
<keyword evidence="4" id="KW-1185">Reference proteome</keyword>
<dbReference type="EMBL" id="FZNO01000004">
    <property type="protein sequence ID" value="SNR37001.1"/>
    <property type="molecule type" value="Genomic_DNA"/>
</dbReference>
<dbReference type="OrthoDB" id="8117292at2"/>
<sequence length="168" mass="19192">MTEDLETRRGIVTIEDDGRQRLEFRCSWPEPIEDVWSALTEPERLARWIGVYDGERVVGGRGTFAMTHEEGEPVGEPMTVVECDPPRRLVIEWVQQDTDGWRVDLDLWREGGRTVLRFVQFFGAGADVTDFVLGWHWYMDRVDAEVGGRSVPADWETFLAATGPAHGR</sequence>
<name>A0A238VS50_9ACTN</name>
<evidence type="ECO:0000313" key="3">
    <source>
        <dbReference type="EMBL" id="SNR37001.1"/>
    </source>
</evidence>
<dbReference type="Proteomes" id="UP000198403">
    <property type="component" value="Unassembled WGS sequence"/>
</dbReference>
<gene>
    <name evidence="3" type="ORF">SAMN06272737_104199</name>
</gene>